<feature type="transmembrane region" description="Helical" evidence="2">
    <location>
        <begin position="217"/>
        <end position="241"/>
    </location>
</feature>
<keyword evidence="2" id="KW-1133">Transmembrane helix</keyword>
<organism evidence="3 4">
    <name type="scientific">Nonomuraea helvata</name>
    <dbReference type="NCBI Taxonomy" id="37484"/>
    <lineage>
        <taxon>Bacteria</taxon>
        <taxon>Bacillati</taxon>
        <taxon>Actinomycetota</taxon>
        <taxon>Actinomycetes</taxon>
        <taxon>Streptosporangiales</taxon>
        <taxon>Streptosporangiaceae</taxon>
        <taxon>Nonomuraea</taxon>
    </lineage>
</organism>
<dbReference type="EMBL" id="JBHMBW010000029">
    <property type="protein sequence ID" value="MFB9627326.1"/>
    <property type="molecule type" value="Genomic_DNA"/>
</dbReference>
<feature type="transmembrane region" description="Helical" evidence="2">
    <location>
        <begin position="319"/>
        <end position="337"/>
    </location>
</feature>
<dbReference type="RefSeq" id="WP_345001319.1">
    <property type="nucleotide sequence ID" value="NZ_BAAAXV010000009.1"/>
</dbReference>
<keyword evidence="4" id="KW-1185">Reference proteome</keyword>
<accession>A0ABV5SA03</accession>
<reference evidence="3 4" key="1">
    <citation type="submission" date="2024-09" db="EMBL/GenBank/DDBJ databases">
        <authorList>
            <person name="Sun Q."/>
            <person name="Mori K."/>
        </authorList>
    </citation>
    <scope>NUCLEOTIDE SEQUENCE [LARGE SCALE GENOMIC DNA]</scope>
    <source>
        <strain evidence="3 4">JCM 3143</strain>
    </source>
</reference>
<feature type="transmembrane region" description="Helical" evidence="2">
    <location>
        <begin position="188"/>
        <end position="205"/>
    </location>
</feature>
<feature type="transmembrane region" description="Helical" evidence="2">
    <location>
        <begin position="357"/>
        <end position="374"/>
    </location>
</feature>
<feature type="transmembrane region" description="Helical" evidence="2">
    <location>
        <begin position="140"/>
        <end position="156"/>
    </location>
</feature>
<sequence length="524" mass="57170">MSGPIKSLKYASMISPSAKNRPAGANHPAGPPHASRRRRWVNTAAWAVIAISPALVTVFLVQHYFNVGLLSYTPGWSDEIEYWHQVATFRTVGFGGGVYSVDEAEAKLPFLRFGSHGPAFPMLMSGISAITGWHPFSAPLVNLVLVAAAIFSYLALTRAGWLRAVLTGALVLTFWPMMLYLPSTMQETVHQALAIVLAGVFFLLIRHDPRATRTLFAAGVVLLALASLLRPTWALLFLPLYFLRGGTMSGRKLVLAALKAIPAIVAAFGLWVAASTPFPGFVSHLSELTPRSPLAGTKLLLLHIWINAKGFAKGEWVQVGLRAALLTISVAAVIIVVRHLRRGTADHHEDLVADSVFHLLNLVPALVMVVLLYDVSDWRDYRVLAPHLLLSALVALARSERIVVILVLAADLALVGAFGAAFSELHRQHFVQVDPKATSLSRYIAYKKGAPAWENTLMVDMPNYDAGLLNVPAGVGLTLRIYGENRQVRSRYLLVTKETALKIGLDRLRLLTSTGRGGLYLRLN</sequence>
<feature type="region of interest" description="Disordered" evidence="1">
    <location>
        <begin position="16"/>
        <end position="36"/>
    </location>
</feature>
<protein>
    <recommendedName>
        <fullName evidence="5">Glycosyltransferase RgtA/B/C/D-like domain-containing protein</fullName>
    </recommendedName>
</protein>
<keyword evidence="2" id="KW-0812">Transmembrane</keyword>
<evidence type="ECO:0008006" key="5">
    <source>
        <dbReference type="Google" id="ProtNLM"/>
    </source>
</evidence>
<evidence type="ECO:0000256" key="1">
    <source>
        <dbReference type="SAM" id="MobiDB-lite"/>
    </source>
</evidence>
<feature type="transmembrane region" description="Helical" evidence="2">
    <location>
        <begin position="253"/>
        <end position="274"/>
    </location>
</feature>
<name>A0ABV5SA03_9ACTN</name>
<comment type="caution">
    <text evidence="3">The sequence shown here is derived from an EMBL/GenBank/DDBJ whole genome shotgun (WGS) entry which is preliminary data.</text>
</comment>
<evidence type="ECO:0000256" key="2">
    <source>
        <dbReference type="SAM" id="Phobius"/>
    </source>
</evidence>
<feature type="transmembrane region" description="Helical" evidence="2">
    <location>
        <begin position="403"/>
        <end position="422"/>
    </location>
</feature>
<proteinExistence type="predicted"/>
<keyword evidence="2" id="KW-0472">Membrane</keyword>
<evidence type="ECO:0000313" key="3">
    <source>
        <dbReference type="EMBL" id="MFB9627326.1"/>
    </source>
</evidence>
<evidence type="ECO:0000313" key="4">
    <source>
        <dbReference type="Proteomes" id="UP001589532"/>
    </source>
</evidence>
<gene>
    <name evidence="3" type="ORF">ACFFSA_29935</name>
</gene>
<feature type="transmembrane region" description="Helical" evidence="2">
    <location>
        <begin position="162"/>
        <end position="181"/>
    </location>
</feature>
<dbReference type="Proteomes" id="UP001589532">
    <property type="component" value="Unassembled WGS sequence"/>
</dbReference>
<feature type="transmembrane region" description="Helical" evidence="2">
    <location>
        <begin position="44"/>
        <end position="65"/>
    </location>
</feature>